<name>A0A1I3EYI0_SELRU</name>
<dbReference type="FunFam" id="3.40.1190.20:FF:000002">
    <property type="entry name" value="Bifunctional protein HldE"/>
    <property type="match status" value="1"/>
</dbReference>
<dbReference type="InterPro" id="IPR002173">
    <property type="entry name" value="Carboh/pur_kinase_PfkB_CS"/>
</dbReference>
<keyword evidence="1 4" id="KW-0808">Transferase</keyword>
<dbReference type="InterPro" id="IPR011611">
    <property type="entry name" value="PfkB_dom"/>
</dbReference>
<dbReference type="Pfam" id="PF00294">
    <property type="entry name" value="PfkB"/>
    <property type="match status" value="1"/>
</dbReference>
<feature type="domain" description="Carbohydrate kinase PfkB" evidence="3">
    <location>
        <begin position="19"/>
        <end position="314"/>
    </location>
</feature>
<organism evidence="4 5">
    <name type="scientific">Selenomonas ruminantium</name>
    <dbReference type="NCBI Taxonomy" id="971"/>
    <lineage>
        <taxon>Bacteria</taxon>
        <taxon>Bacillati</taxon>
        <taxon>Bacillota</taxon>
        <taxon>Negativicutes</taxon>
        <taxon>Selenomonadales</taxon>
        <taxon>Selenomonadaceae</taxon>
        <taxon>Selenomonas</taxon>
    </lineage>
</organism>
<dbReference type="OrthoDB" id="9802794at2"/>
<dbReference type="CDD" id="cd01172">
    <property type="entry name" value="RfaE_like"/>
    <property type="match status" value="1"/>
</dbReference>
<dbReference type="GO" id="GO:0016773">
    <property type="term" value="F:phosphotransferase activity, alcohol group as acceptor"/>
    <property type="evidence" value="ECO:0007669"/>
    <property type="project" value="InterPro"/>
</dbReference>
<accession>A0A1I3EYI0</accession>
<evidence type="ECO:0000256" key="2">
    <source>
        <dbReference type="ARBA" id="ARBA00022777"/>
    </source>
</evidence>
<dbReference type="GO" id="GO:0005829">
    <property type="term" value="C:cytosol"/>
    <property type="evidence" value="ECO:0007669"/>
    <property type="project" value="TreeGrafter"/>
</dbReference>
<protein>
    <submittedName>
        <fullName evidence="4">D-beta-D-heptose 7-phosphate kinase / D-beta-D-heptose 1-phosphate adenosyltransferase</fullName>
    </submittedName>
</protein>
<evidence type="ECO:0000313" key="4">
    <source>
        <dbReference type="EMBL" id="SFI04034.1"/>
    </source>
</evidence>
<dbReference type="AlphaFoldDB" id="A0A1I3EYI0"/>
<dbReference type="GO" id="GO:0033786">
    <property type="term" value="F:heptose-1-phosphate adenylyltransferase activity"/>
    <property type="evidence" value="ECO:0007669"/>
    <property type="project" value="TreeGrafter"/>
</dbReference>
<reference evidence="4 5" key="1">
    <citation type="submission" date="2016-10" db="EMBL/GenBank/DDBJ databases">
        <authorList>
            <person name="de Groot N.N."/>
        </authorList>
    </citation>
    <scope>NUCLEOTIDE SEQUENCE [LARGE SCALE GENOMIC DNA]</scope>
    <source>
        <strain evidence="4 5">Z108</strain>
    </source>
</reference>
<dbReference type="NCBIfam" id="TIGR02198">
    <property type="entry name" value="rfaE_dom_I"/>
    <property type="match status" value="1"/>
</dbReference>
<dbReference type="InterPro" id="IPR029056">
    <property type="entry name" value="Ribokinase-like"/>
</dbReference>
<dbReference type="PANTHER" id="PTHR46969:SF1">
    <property type="entry name" value="BIFUNCTIONAL PROTEIN HLDE"/>
    <property type="match status" value="1"/>
</dbReference>
<evidence type="ECO:0000259" key="3">
    <source>
        <dbReference type="Pfam" id="PF00294"/>
    </source>
</evidence>
<proteinExistence type="predicted"/>
<dbReference type="Proteomes" id="UP000183639">
    <property type="component" value="Unassembled WGS sequence"/>
</dbReference>
<dbReference type="PROSITE" id="PS00583">
    <property type="entry name" value="PFKB_KINASES_1"/>
    <property type="match status" value="1"/>
</dbReference>
<evidence type="ECO:0000313" key="5">
    <source>
        <dbReference type="Proteomes" id="UP000183639"/>
    </source>
</evidence>
<gene>
    <name evidence="4" type="ORF">SAMN04487861_11231</name>
</gene>
<dbReference type="GO" id="GO:0033785">
    <property type="term" value="F:heptose 7-phosphate kinase activity"/>
    <property type="evidence" value="ECO:0007669"/>
    <property type="project" value="TreeGrafter"/>
</dbReference>
<dbReference type="RefSeq" id="WP_075443614.1">
    <property type="nucleotide sequence ID" value="NZ_FOQK01000012.1"/>
</dbReference>
<dbReference type="SUPFAM" id="SSF53613">
    <property type="entry name" value="Ribokinase-like"/>
    <property type="match status" value="1"/>
</dbReference>
<dbReference type="EMBL" id="FOQK01000012">
    <property type="protein sequence ID" value="SFI04034.1"/>
    <property type="molecule type" value="Genomic_DNA"/>
</dbReference>
<keyword evidence="2 4" id="KW-0418">Kinase</keyword>
<dbReference type="PANTHER" id="PTHR46969">
    <property type="entry name" value="BIFUNCTIONAL PROTEIN HLDE"/>
    <property type="match status" value="1"/>
</dbReference>
<dbReference type="InterPro" id="IPR011913">
    <property type="entry name" value="RfaE_dom_I"/>
</dbReference>
<sequence length="325" mass="35094">MDKQAMHDFIANGTAGCRLLVVGDVMLDKYFYGEVTRISPEAPVPITHVLSSKETLGGAANVAHNLALLGCATDIAGFVGEDYHCQSLLDKFTERGISYNGLIRTDRPTTTKLRIIGGHQQMMRLDFEEAEPVEGPYADRLQGYVQAALAQGADAIIISDYGKGCCTPATCQAIIQAAHEHQVPVIIDPKGSDWDKYAGADYITPNLKEINEILPARIKNEDEAVEKAARYAMERYQLKNIIVTRSENGMTLVTPQEITHIPTKAQEVYDVSGAGDTVIAVFALGLAGGLAPVCSARMANLAASVVVAKLGTYAISREELLEVLQ</sequence>
<evidence type="ECO:0000256" key="1">
    <source>
        <dbReference type="ARBA" id="ARBA00022679"/>
    </source>
</evidence>
<dbReference type="Gene3D" id="3.40.1190.20">
    <property type="match status" value="1"/>
</dbReference>